<evidence type="ECO:0000259" key="3">
    <source>
        <dbReference type="PROSITE" id="PS50222"/>
    </source>
</evidence>
<dbReference type="AlphaFoldDB" id="A0AAD2FKZ4"/>
<dbReference type="GO" id="GO:0016460">
    <property type="term" value="C:myosin II complex"/>
    <property type="evidence" value="ECO:0007669"/>
    <property type="project" value="TreeGrafter"/>
</dbReference>
<comment type="caution">
    <text evidence="4">The sequence shown here is derived from an EMBL/GenBank/DDBJ whole genome shotgun (WGS) entry which is preliminary data.</text>
</comment>
<dbReference type="PROSITE" id="PS50222">
    <property type="entry name" value="EF_HAND_2"/>
    <property type="match status" value="1"/>
</dbReference>
<dbReference type="InterPro" id="IPR002048">
    <property type="entry name" value="EF_hand_dom"/>
</dbReference>
<sequence>MPQFEDEPIIAAFKALDNAGSGKIDAEELKQLLTAMGEKYTDEEADKMIEDMGGGDSIDYAKMVKKLNAEANKDPFEGL</sequence>
<organism evidence="4 5">
    <name type="scientific">Cylindrotheca closterium</name>
    <dbReference type="NCBI Taxonomy" id="2856"/>
    <lineage>
        <taxon>Eukaryota</taxon>
        <taxon>Sar</taxon>
        <taxon>Stramenopiles</taxon>
        <taxon>Ochrophyta</taxon>
        <taxon>Bacillariophyta</taxon>
        <taxon>Bacillariophyceae</taxon>
        <taxon>Bacillariophycidae</taxon>
        <taxon>Bacillariales</taxon>
        <taxon>Bacillariaceae</taxon>
        <taxon>Cylindrotheca</taxon>
    </lineage>
</organism>
<dbReference type="Gene3D" id="1.10.238.10">
    <property type="entry name" value="EF-hand"/>
    <property type="match status" value="1"/>
</dbReference>
<evidence type="ECO:0000256" key="2">
    <source>
        <dbReference type="ARBA" id="ARBA00022737"/>
    </source>
</evidence>
<feature type="domain" description="EF-hand" evidence="3">
    <location>
        <begin position="4"/>
        <end position="39"/>
    </location>
</feature>
<dbReference type="CDD" id="cd00051">
    <property type="entry name" value="EFh"/>
    <property type="match status" value="1"/>
</dbReference>
<accession>A0AAD2FKZ4</accession>
<evidence type="ECO:0000313" key="5">
    <source>
        <dbReference type="Proteomes" id="UP001295423"/>
    </source>
</evidence>
<dbReference type="InterPro" id="IPR011992">
    <property type="entry name" value="EF-hand-dom_pair"/>
</dbReference>
<dbReference type="PANTHER" id="PTHR23048">
    <property type="entry name" value="MYOSIN LIGHT CHAIN 1, 3"/>
    <property type="match status" value="1"/>
</dbReference>
<keyword evidence="5" id="KW-1185">Reference proteome</keyword>
<dbReference type="EMBL" id="CAKOGP040001557">
    <property type="protein sequence ID" value="CAJ1945929.1"/>
    <property type="molecule type" value="Genomic_DNA"/>
</dbReference>
<dbReference type="Pfam" id="PF13499">
    <property type="entry name" value="EF-hand_7"/>
    <property type="match status" value="1"/>
</dbReference>
<keyword evidence="2" id="KW-0677">Repeat</keyword>
<dbReference type="PANTHER" id="PTHR23048:SF0">
    <property type="entry name" value="CALMODULIN LIKE 3"/>
    <property type="match status" value="1"/>
</dbReference>
<dbReference type="SUPFAM" id="SSF47473">
    <property type="entry name" value="EF-hand"/>
    <property type="match status" value="1"/>
</dbReference>
<name>A0AAD2FKZ4_9STRA</name>
<dbReference type="Proteomes" id="UP001295423">
    <property type="component" value="Unassembled WGS sequence"/>
</dbReference>
<protein>
    <recommendedName>
        <fullName evidence="1">Calmodulin</fullName>
    </recommendedName>
</protein>
<evidence type="ECO:0000313" key="4">
    <source>
        <dbReference type="EMBL" id="CAJ1945929.1"/>
    </source>
</evidence>
<dbReference type="FunFam" id="1.10.238.10:FF:000003">
    <property type="entry name" value="Calmodulin A"/>
    <property type="match status" value="1"/>
</dbReference>
<dbReference type="GO" id="GO:0005509">
    <property type="term" value="F:calcium ion binding"/>
    <property type="evidence" value="ECO:0007669"/>
    <property type="project" value="InterPro"/>
</dbReference>
<evidence type="ECO:0000256" key="1">
    <source>
        <dbReference type="ARBA" id="ARBA00020786"/>
    </source>
</evidence>
<gene>
    <name evidence="4" type="ORF">CYCCA115_LOCUS10071</name>
</gene>
<proteinExistence type="predicted"/>
<dbReference type="InterPro" id="IPR050230">
    <property type="entry name" value="CALM/Myosin/TropC-like"/>
</dbReference>
<reference evidence="4" key="1">
    <citation type="submission" date="2023-08" db="EMBL/GenBank/DDBJ databases">
        <authorList>
            <person name="Audoor S."/>
            <person name="Bilcke G."/>
        </authorList>
    </citation>
    <scope>NUCLEOTIDE SEQUENCE</scope>
</reference>